<evidence type="ECO:0000313" key="1">
    <source>
        <dbReference type="EMBL" id="RLV98517.1"/>
    </source>
</evidence>
<dbReference type="EMBL" id="QUSF01000040">
    <property type="protein sequence ID" value="RLV98517.1"/>
    <property type="molecule type" value="Genomic_DNA"/>
</dbReference>
<name>A0A3L8S8K5_CHLGU</name>
<keyword evidence="2" id="KW-1185">Reference proteome</keyword>
<dbReference type="Proteomes" id="UP000276834">
    <property type="component" value="Unassembled WGS sequence"/>
</dbReference>
<protein>
    <submittedName>
        <fullName evidence="1">Uncharacterized protein</fullName>
    </submittedName>
</protein>
<accession>A0A3L8S8K5</accession>
<reference evidence="1 2" key="1">
    <citation type="journal article" date="2018" name="Proc. R. Soc. B">
        <title>A non-coding region near Follistatin controls head colour polymorphism in the Gouldian finch.</title>
        <authorList>
            <person name="Toomey M.B."/>
            <person name="Marques C.I."/>
            <person name="Andrade P."/>
            <person name="Araujo P.M."/>
            <person name="Sabatino S."/>
            <person name="Gazda M.A."/>
            <person name="Afonso S."/>
            <person name="Lopes R.J."/>
            <person name="Corbo J.C."/>
            <person name="Carneiro M."/>
        </authorList>
    </citation>
    <scope>NUCLEOTIDE SEQUENCE [LARGE SCALE GENOMIC DNA]</scope>
    <source>
        <strain evidence="1">Red01</strain>
        <tissue evidence="1">Muscle</tissue>
    </source>
</reference>
<gene>
    <name evidence="1" type="ORF">DV515_00010655</name>
</gene>
<dbReference type="AlphaFoldDB" id="A0A3L8S8K5"/>
<sequence>MNHLIKQQIALPLALLQIQTEPRTKEKLSPFEILYGDHMRFKKEPHRHKKKPGTAVRKTISGAPHYLYCNQDQRTEGLDPSLPSEESL</sequence>
<comment type="caution">
    <text evidence="1">The sequence shown here is derived from an EMBL/GenBank/DDBJ whole genome shotgun (WGS) entry which is preliminary data.</text>
</comment>
<organism evidence="1 2">
    <name type="scientific">Chloebia gouldiae</name>
    <name type="common">Gouldian finch</name>
    <name type="synonym">Erythrura gouldiae</name>
    <dbReference type="NCBI Taxonomy" id="44316"/>
    <lineage>
        <taxon>Eukaryota</taxon>
        <taxon>Metazoa</taxon>
        <taxon>Chordata</taxon>
        <taxon>Craniata</taxon>
        <taxon>Vertebrata</taxon>
        <taxon>Euteleostomi</taxon>
        <taxon>Archelosauria</taxon>
        <taxon>Archosauria</taxon>
        <taxon>Dinosauria</taxon>
        <taxon>Saurischia</taxon>
        <taxon>Theropoda</taxon>
        <taxon>Coelurosauria</taxon>
        <taxon>Aves</taxon>
        <taxon>Neognathae</taxon>
        <taxon>Neoaves</taxon>
        <taxon>Telluraves</taxon>
        <taxon>Australaves</taxon>
        <taxon>Passeriformes</taxon>
        <taxon>Passeroidea</taxon>
        <taxon>Passeridae</taxon>
        <taxon>Chloebia</taxon>
    </lineage>
</organism>
<proteinExistence type="predicted"/>
<evidence type="ECO:0000313" key="2">
    <source>
        <dbReference type="Proteomes" id="UP000276834"/>
    </source>
</evidence>